<dbReference type="AlphaFoldDB" id="A0A7W9V1U7"/>
<evidence type="ECO:0000313" key="1">
    <source>
        <dbReference type="EMBL" id="MBB5938626.1"/>
    </source>
</evidence>
<comment type="caution">
    <text evidence="1">The sequence shown here is derived from an EMBL/GenBank/DDBJ whole genome shotgun (WGS) entry which is preliminary data.</text>
</comment>
<reference evidence="1 2" key="1">
    <citation type="submission" date="2020-08" db="EMBL/GenBank/DDBJ databases">
        <title>Genomic Encyclopedia of Type Strains, Phase III (KMG-III): the genomes of soil and plant-associated and newly described type strains.</title>
        <authorList>
            <person name="Whitman W."/>
        </authorList>
    </citation>
    <scope>NUCLEOTIDE SEQUENCE [LARGE SCALE GENOMIC DNA]</scope>
    <source>
        <strain evidence="1 2">CECT 8305</strain>
    </source>
</reference>
<sequence length="56" mass="5993">MAPDATELLSGEPVAGSVIVGARIVAVVKEPRQLSEFSRSAHELAILFSELRHIGH</sequence>
<dbReference type="Proteomes" id="UP000588098">
    <property type="component" value="Unassembled WGS sequence"/>
</dbReference>
<protein>
    <submittedName>
        <fullName evidence="1">Uncharacterized protein</fullName>
    </submittedName>
</protein>
<gene>
    <name evidence="1" type="ORF">FHS42_005715</name>
</gene>
<organism evidence="1 2">
    <name type="scientific">Streptomyces zagrosensis</name>
    <dbReference type="NCBI Taxonomy" id="1042984"/>
    <lineage>
        <taxon>Bacteria</taxon>
        <taxon>Bacillati</taxon>
        <taxon>Actinomycetota</taxon>
        <taxon>Actinomycetes</taxon>
        <taxon>Kitasatosporales</taxon>
        <taxon>Streptomycetaceae</taxon>
        <taxon>Streptomyces</taxon>
    </lineage>
</organism>
<proteinExistence type="predicted"/>
<dbReference type="EMBL" id="JACHJL010000017">
    <property type="protein sequence ID" value="MBB5938626.1"/>
    <property type="molecule type" value="Genomic_DNA"/>
</dbReference>
<name>A0A7W9V1U7_9ACTN</name>
<accession>A0A7W9V1U7</accession>
<evidence type="ECO:0000313" key="2">
    <source>
        <dbReference type="Proteomes" id="UP000588098"/>
    </source>
</evidence>
<keyword evidence="2" id="KW-1185">Reference proteome</keyword>